<name>A7EF98_SCLS1</name>
<protein>
    <submittedName>
        <fullName evidence="1">Uncharacterized protein</fullName>
    </submittedName>
</protein>
<dbReference type="GeneID" id="5490406"/>
<organism evidence="1 2">
    <name type="scientific">Sclerotinia sclerotiorum (strain ATCC 18683 / 1980 / Ss-1)</name>
    <name type="common">White mold</name>
    <name type="synonym">Whetzelinia sclerotiorum</name>
    <dbReference type="NCBI Taxonomy" id="665079"/>
    <lineage>
        <taxon>Eukaryota</taxon>
        <taxon>Fungi</taxon>
        <taxon>Dikarya</taxon>
        <taxon>Ascomycota</taxon>
        <taxon>Pezizomycotina</taxon>
        <taxon>Leotiomycetes</taxon>
        <taxon>Helotiales</taxon>
        <taxon>Sclerotiniaceae</taxon>
        <taxon>Sclerotinia</taxon>
    </lineage>
</organism>
<dbReference type="RefSeq" id="XP_001594182.1">
    <property type="nucleotide sequence ID" value="XM_001594132.1"/>
</dbReference>
<dbReference type="AlphaFoldDB" id="A7EF98"/>
<gene>
    <name evidence="1" type="ORF">SS1G_03989</name>
</gene>
<accession>A7EF98</accession>
<keyword evidence="2" id="KW-1185">Reference proteome</keyword>
<dbReference type="HOGENOM" id="CLU_2401005_0_0_1"/>
<proteinExistence type="predicted"/>
<dbReference type="Proteomes" id="UP000001312">
    <property type="component" value="Unassembled WGS sequence"/>
</dbReference>
<sequence length="93" mass="10676">MLMLFNSQERDLKGWQELFTKADPRYCLKSIQRSPESFLSVIEFVWGGEADSQRITYSDGMSREHAKEQAVESLLVQHETDYGGKSIEALFAL</sequence>
<dbReference type="KEGG" id="ssl:SS1G_03989"/>
<reference evidence="2" key="1">
    <citation type="journal article" date="2011" name="PLoS Genet.">
        <title>Genomic analysis of the necrotrophic fungal pathogens Sclerotinia sclerotiorum and Botrytis cinerea.</title>
        <authorList>
            <person name="Amselem J."/>
            <person name="Cuomo C.A."/>
            <person name="van Kan J.A."/>
            <person name="Viaud M."/>
            <person name="Benito E.P."/>
            <person name="Couloux A."/>
            <person name="Coutinho P.M."/>
            <person name="de Vries R.P."/>
            <person name="Dyer P.S."/>
            <person name="Fillinger S."/>
            <person name="Fournier E."/>
            <person name="Gout L."/>
            <person name="Hahn M."/>
            <person name="Kohn L."/>
            <person name="Lapalu N."/>
            <person name="Plummer K.M."/>
            <person name="Pradier J.M."/>
            <person name="Quevillon E."/>
            <person name="Sharon A."/>
            <person name="Simon A."/>
            <person name="ten Have A."/>
            <person name="Tudzynski B."/>
            <person name="Tudzynski P."/>
            <person name="Wincker P."/>
            <person name="Andrew M."/>
            <person name="Anthouard V."/>
            <person name="Beever R.E."/>
            <person name="Beffa R."/>
            <person name="Benoit I."/>
            <person name="Bouzid O."/>
            <person name="Brault B."/>
            <person name="Chen Z."/>
            <person name="Choquer M."/>
            <person name="Collemare J."/>
            <person name="Cotton P."/>
            <person name="Danchin E.G."/>
            <person name="Da Silva C."/>
            <person name="Gautier A."/>
            <person name="Giraud C."/>
            <person name="Giraud T."/>
            <person name="Gonzalez C."/>
            <person name="Grossetete S."/>
            <person name="Guldener U."/>
            <person name="Henrissat B."/>
            <person name="Howlett B.J."/>
            <person name="Kodira C."/>
            <person name="Kretschmer M."/>
            <person name="Lappartient A."/>
            <person name="Leroch M."/>
            <person name="Levis C."/>
            <person name="Mauceli E."/>
            <person name="Neuveglise C."/>
            <person name="Oeser B."/>
            <person name="Pearson M."/>
            <person name="Poulain J."/>
            <person name="Poussereau N."/>
            <person name="Quesneville H."/>
            <person name="Rascle C."/>
            <person name="Schumacher J."/>
            <person name="Segurens B."/>
            <person name="Sexton A."/>
            <person name="Silva E."/>
            <person name="Sirven C."/>
            <person name="Soanes D.M."/>
            <person name="Talbot N.J."/>
            <person name="Templeton M."/>
            <person name="Yandava C."/>
            <person name="Yarden O."/>
            <person name="Zeng Q."/>
            <person name="Rollins J.A."/>
            <person name="Lebrun M.H."/>
            <person name="Dickman M."/>
        </authorList>
    </citation>
    <scope>NUCLEOTIDE SEQUENCE [LARGE SCALE GENOMIC DNA]</scope>
    <source>
        <strain evidence="2">ATCC 18683 / 1980 / Ss-1</strain>
    </source>
</reference>
<evidence type="ECO:0000313" key="1">
    <source>
        <dbReference type="EMBL" id="EDO01514.1"/>
    </source>
</evidence>
<dbReference type="EMBL" id="CH476625">
    <property type="protein sequence ID" value="EDO01514.1"/>
    <property type="molecule type" value="Genomic_DNA"/>
</dbReference>
<evidence type="ECO:0000313" key="2">
    <source>
        <dbReference type="Proteomes" id="UP000001312"/>
    </source>
</evidence>
<dbReference type="InParanoid" id="A7EF98"/>